<feature type="domain" description="C2H2-type" evidence="13">
    <location>
        <begin position="251"/>
        <end position="277"/>
    </location>
</feature>
<dbReference type="GO" id="GO:0003677">
    <property type="term" value="F:DNA binding"/>
    <property type="evidence" value="ECO:0007669"/>
    <property type="project" value="UniProtKB-KW"/>
</dbReference>
<evidence type="ECO:0000313" key="15">
    <source>
        <dbReference type="Proteomes" id="UP001497623"/>
    </source>
</evidence>
<dbReference type="SUPFAM" id="SSF57667">
    <property type="entry name" value="beta-beta-alpha zinc fingers"/>
    <property type="match status" value="6"/>
</dbReference>
<evidence type="ECO:0000256" key="11">
    <source>
        <dbReference type="ARBA" id="ARBA00023242"/>
    </source>
</evidence>
<dbReference type="GO" id="GO:0005634">
    <property type="term" value="C:nucleus"/>
    <property type="evidence" value="ECO:0007669"/>
    <property type="project" value="UniProtKB-SubCell"/>
</dbReference>
<accession>A0AAV2SPH4</accession>
<comment type="subcellular location">
    <subcellularLocation>
        <location evidence="1">Nucleus</location>
    </subcellularLocation>
</comment>
<dbReference type="FunFam" id="3.30.160.60:FF:000540">
    <property type="entry name" value="zinc finger protein 263 isoform X1"/>
    <property type="match status" value="1"/>
</dbReference>
<feature type="domain" description="C2H2-type" evidence="13">
    <location>
        <begin position="167"/>
        <end position="194"/>
    </location>
</feature>
<dbReference type="InterPro" id="IPR013087">
    <property type="entry name" value="Znf_C2H2_type"/>
</dbReference>
<evidence type="ECO:0000313" key="14">
    <source>
        <dbReference type="EMBL" id="CAL4210619.1"/>
    </source>
</evidence>
<dbReference type="FunFam" id="3.30.160.60:FF:002343">
    <property type="entry name" value="Zinc finger protein 33A"/>
    <property type="match status" value="2"/>
</dbReference>
<dbReference type="PANTHER" id="PTHR24377">
    <property type="entry name" value="IP01015P-RELATED"/>
    <property type="match status" value="1"/>
</dbReference>
<keyword evidence="10" id="KW-0804">Transcription</keyword>
<reference evidence="14 15" key="1">
    <citation type="submission" date="2024-05" db="EMBL/GenBank/DDBJ databases">
        <authorList>
            <person name="Wallberg A."/>
        </authorList>
    </citation>
    <scope>NUCLEOTIDE SEQUENCE [LARGE SCALE GENOMIC DNA]</scope>
</reference>
<sequence>MSAASEKEECASNISRCISFYNIANEKINEVKDINEKNKKTNKSYYPQEDLRISVNGFSGVTVKKEIEVKEEPIMLQYVDIKPKEEIGIYVQPISCTEESYPLKLTLKHTGNKLYQCSQCEEAFSRNSDHTKHTRKHTGVKLFQCYKCINTLSQKRHLKAQSAEKPNTCSQCDKAFSQKSGLVQHLRTHTGEKPYHCSQCGNTFSQKTSLINHHKTHTGEKPYQCNQCDKAFTQNIELVRHQRKHTGEKPYQCSQCDKAFSKTNLIIHHRTHTVEKAYQCSQCDKAFSQKCNLVNHLRTHTGEKPYQCSQCDKAFSQRSDLVKHLRTHTGEKPYHCRQSNVTRPSHGMGILHDICRHTLGIKPYQCCQCDKAFSDKSNHKRHHRTHTGRERETISLKQFDKAFTNKHHLINQKRTNSWEKPKQCSQCNKTFSVTGCHI</sequence>
<dbReference type="FunFam" id="3.30.160.60:FF:000100">
    <property type="entry name" value="Zinc finger 45-like"/>
    <property type="match status" value="1"/>
</dbReference>
<dbReference type="GO" id="GO:0006355">
    <property type="term" value="P:regulation of DNA-templated transcription"/>
    <property type="evidence" value="ECO:0007669"/>
    <property type="project" value="UniProtKB-ARBA"/>
</dbReference>
<keyword evidence="8" id="KW-0805">Transcription regulation</keyword>
<dbReference type="FunFam" id="3.30.160.60:FF:003288">
    <property type="entry name" value="Uncharacterized protein"/>
    <property type="match status" value="1"/>
</dbReference>
<dbReference type="FunFam" id="3.30.160.60:FF:001530">
    <property type="entry name" value="Zinc finger protein 268"/>
    <property type="match status" value="1"/>
</dbReference>
<dbReference type="PROSITE" id="PS00028">
    <property type="entry name" value="ZINC_FINGER_C2H2_1"/>
    <property type="match status" value="7"/>
</dbReference>
<evidence type="ECO:0000259" key="13">
    <source>
        <dbReference type="PROSITE" id="PS50157"/>
    </source>
</evidence>
<dbReference type="SMART" id="SM00355">
    <property type="entry name" value="ZnF_C2H2"/>
    <property type="match status" value="8"/>
</dbReference>
<proteinExistence type="inferred from homology"/>
<dbReference type="EMBL" id="CAXKWB010085838">
    <property type="protein sequence ID" value="CAL4210619.1"/>
    <property type="molecule type" value="Genomic_DNA"/>
</dbReference>
<evidence type="ECO:0000256" key="4">
    <source>
        <dbReference type="ARBA" id="ARBA00022723"/>
    </source>
</evidence>
<evidence type="ECO:0000256" key="2">
    <source>
        <dbReference type="ARBA" id="ARBA00006991"/>
    </source>
</evidence>
<feature type="domain" description="C2H2-type" evidence="13">
    <location>
        <begin position="306"/>
        <end position="333"/>
    </location>
</feature>
<dbReference type="GO" id="GO:0008270">
    <property type="term" value="F:zinc ion binding"/>
    <property type="evidence" value="ECO:0007669"/>
    <property type="project" value="UniProtKB-KW"/>
</dbReference>
<evidence type="ECO:0000256" key="9">
    <source>
        <dbReference type="ARBA" id="ARBA00023125"/>
    </source>
</evidence>
<evidence type="ECO:0000256" key="3">
    <source>
        <dbReference type="ARBA" id="ARBA00022553"/>
    </source>
</evidence>
<evidence type="ECO:0000256" key="12">
    <source>
        <dbReference type="PROSITE-ProRule" id="PRU00042"/>
    </source>
</evidence>
<dbReference type="InterPro" id="IPR036236">
    <property type="entry name" value="Znf_C2H2_sf"/>
</dbReference>
<dbReference type="Gene3D" id="3.30.160.60">
    <property type="entry name" value="Classic Zinc Finger"/>
    <property type="match status" value="9"/>
</dbReference>
<feature type="domain" description="C2H2-type" evidence="13">
    <location>
        <begin position="278"/>
        <end position="305"/>
    </location>
</feature>
<evidence type="ECO:0000256" key="1">
    <source>
        <dbReference type="ARBA" id="ARBA00004123"/>
    </source>
</evidence>
<keyword evidence="7" id="KW-0862">Zinc</keyword>
<comment type="similarity">
    <text evidence="2">Belongs to the krueppel C2H2-type zinc-finger protein family.</text>
</comment>
<dbReference type="InterPro" id="IPR050826">
    <property type="entry name" value="Krueppel_C2H2_ZnFinger"/>
</dbReference>
<dbReference type="PROSITE" id="PS50157">
    <property type="entry name" value="ZINC_FINGER_C2H2_2"/>
    <property type="match status" value="8"/>
</dbReference>
<evidence type="ECO:0000256" key="7">
    <source>
        <dbReference type="ARBA" id="ARBA00022833"/>
    </source>
</evidence>
<feature type="domain" description="C2H2-type" evidence="13">
    <location>
        <begin position="115"/>
        <end position="142"/>
    </location>
</feature>
<keyword evidence="6 12" id="KW-0863">Zinc-finger</keyword>
<keyword evidence="5" id="KW-0677">Repeat</keyword>
<dbReference type="Pfam" id="PF00096">
    <property type="entry name" value="zf-C2H2"/>
    <property type="match status" value="7"/>
</dbReference>
<keyword evidence="9" id="KW-0238">DNA-binding</keyword>
<name>A0AAV2SPH4_MEGNR</name>
<feature type="domain" description="C2H2-type" evidence="13">
    <location>
        <begin position="364"/>
        <end position="391"/>
    </location>
</feature>
<keyword evidence="4" id="KW-0479">Metal-binding</keyword>
<organism evidence="14 15">
    <name type="scientific">Meganyctiphanes norvegica</name>
    <name type="common">Northern krill</name>
    <name type="synonym">Thysanopoda norvegica</name>
    <dbReference type="NCBI Taxonomy" id="48144"/>
    <lineage>
        <taxon>Eukaryota</taxon>
        <taxon>Metazoa</taxon>
        <taxon>Ecdysozoa</taxon>
        <taxon>Arthropoda</taxon>
        <taxon>Crustacea</taxon>
        <taxon>Multicrustacea</taxon>
        <taxon>Malacostraca</taxon>
        <taxon>Eumalacostraca</taxon>
        <taxon>Eucarida</taxon>
        <taxon>Euphausiacea</taxon>
        <taxon>Euphausiidae</taxon>
        <taxon>Meganyctiphanes</taxon>
    </lineage>
</organism>
<feature type="domain" description="C2H2-type" evidence="13">
    <location>
        <begin position="195"/>
        <end position="222"/>
    </location>
</feature>
<dbReference type="AlphaFoldDB" id="A0AAV2SPH4"/>
<dbReference type="Proteomes" id="UP001497623">
    <property type="component" value="Unassembled WGS sequence"/>
</dbReference>
<evidence type="ECO:0000256" key="10">
    <source>
        <dbReference type="ARBA" id="ARBA00023163"/>
    </source>
</evidence>
<evidence type="ECO:0000256" key="5">
    <source>
        <dbReference type="ARBA" id="ARBA00022737"/>
    </source>
</evidence>
<feature type="domain" description="C2H2-type" evidence="13">
    <location>
        <begin position="223"/>
        <end position="250"/>
    </location>
</feature>
<dbReference type="FunFam" id="3.30.160.60:FF:000110">
    <property type="entry name" value="Zinc finger protein-like"/>
    <property type="match status" value="1"/>
</dbReference>
<keyword evidence="11" id="KW-0539">Nucleus</keyword>
<dbReference type="FunFam" id="3.30.160.60:FF:000045">
    <property type="entry name" value="ZFP69 zinc finger protein B"/>
    <property type="match status" value="1"/>
</dbReference>
<evidence type="ECO:0000256" key="6">
    <source>
        <dbReference type="ARBA" id="ARBA00022771"/>
    </source>
</evidence>
<keyword evidence="3" id="KW-0597">Phosphoprotein</keyword>
<keyword evidence="15" id="KW-1185">Reference proteome</keyword>
<gene>
    <name evidence="14" type="ORF">MNOR_LOCUS38329</name>
</gene>
<comment type="caution">
    <text evidence="14">The sequence shown here is derived from an EMBL/GenBank/DDBJ whole genome shotgun (WGS) entry which is preliminary data.</text>
</comment>
<protein>
    <recommendedName>
        <fullName evidence="13">C2H2-type domain-containing protein</fullName>
    </recommendedName>
</protein>
<evidence type="ECO:0000256" key="8">
    <source>
        <dbReference type="ARBA" id="ARBA00023015"/>
    </source>
</evidence>